<feature type="transmembrane region" description="Helical" evidence="2">
    <location>
        <begin position="184"/>
        <end position="205"/>
    </location>
</feature>
<feature type="region of interest" description="Disordered" evidence="1">
    <location>
        <begin position="310"/>
        <end position="353"/>
    </location>
</feature>
<feature type="transmembrane region" description="Helical" evidence="2">
    <location>
        <begin position="16"/>
        <end position="35"/>
    </location>
</feature>
<evidence type="ECO:0008006" key="5">
    <source>
        <dbReference type="Google" id="ProtNLM"/>
    </source>
</evidence>
<dbReference type="InterPro" id="IPR013862">
    <property type="entry name" value="Kei1"/>
</dbReference>
<dbReference type="GO" id="GO:0070917">
    <property type="term" value="F:inositol phosphoceramide synthase regulator activity"/>
    <property type="evidence" value="ECO:0007669"/>
    <property type="project" value="InterPro"/>
</dbReference>
<dbReference type="GO" id="GO:0000139">
    <property type="term" value="C:Golgi membrane"/>
    <property type="evidence" value="ECO:0007669"/>
    <property type="project" value="TreeGrafter"/>
</dbReference>
<dbReference type="PANTHER" id="PTHR28077">
    <property type="entry name" value="INOSITOL PHOSPHORYLCERAMIDE SYNTHASE REGULATORY SUBUNIT KEI1"/>
    <property type="match status" value="1"/>
</dbReference>
<evidence type="ECO:0000313" key="4">
    <source>
        <dbReference type="Proteomes" id="UP001309876"/>
    </source>
</evidence>
<gene>
    <name evidence="3" type="ORF">LTR05_004784</name>
</gene>
<evidence type="ECO:0000313" key="3">
    <source>
        <dbReference type="EMBL" id="KAK5085499.1"/>
    </source>
</evidence>
<keyword evidence="2" id="KW-0812">Transmembrane</keyword>
<keyword evidence="2" id="KW-0472">Membrane</keyword>
<dbReference type="Proteomes" id="UP001309876">
    <property type="component" value="Unassembled WGS sequence"/>
</dbReference>
<proteinExistence type="predicted"/>
<keyword evidence="2" id="KW-1133">Transmembrane helix</keyword>
<protein>
    <recommendedName>
        <fullName evidence="5">DUF1753-domain-containing protein</fullName>
    </recommendedName>
</protein>
<dbReference type="AlphaFoldDB" id="A0AAN7Y657"/>
<accession>A0AAN7Y657</accession>
<comment type="caution">
    <text evidence="3">The sequence shown here is derived from an EMBL/GenBank/DDBJ whole genome shotgun (WGS) entry which is preliminary data.</text>
</comment>
<evidence type="ECO:0000256" key="1">
    <source>
        <dbReference type="SAM" id="MobiDB-lite"/>
    </source>
</evidence>
<sequence length="353" mass="37920">MGLSARLRRAPMPQTFLFTLPLSTGASLITLSLVLNKLSGLYGMIALLTGYHLSPFQLSMYVYSLVCLAITVLLSKHIKSNSPFHCLALAWLYVLDSLINALYTAAFAVTWFLVLLGKGSGPGGDTIKDTSGFTDPKHNVSSVDVIAAPNNDVVPGQDAVAGGHPADAPHTGVNGSGFLDKQSINSIVVIVSLWTIRAYFCLVMLSWARNVVRQHIAIVSVRSGHYSNANKGLAEDPFAESQPEGQGWKGRLGRAMITIGRTYFLGPDADSDDESWVQNLGRKFGSHKHVAGHEAGLADASGNGIGIQLQKVDQRPTERERRRRSGTGPPLPEVQAQKVTEEEGAGLLKVPNP</sequence>
<evidence type="ECO:0000256" key="2">
    <source>
        <dbReference type="SAM" id="Phobius"/>
    </source>
</evidence>
<organism evidence="3 4">
    <name type="scientific">Lithohypha guttulata</name>
    <dbReference type="NCBI Taxonomy" id="1690604"/>
    <lineage>
        <taxon>Eukaryota</taxon>
        <taxon>Fungi</taxon>
        <taxon>Dikarya</taxon>
        <taxon>Ascomycota</taxon>
        <taxon>Pezizomycotina</taxon>
        <taxon>Eurotiomycetes</taxon>
        <taxon>Chaetothyriomycetidae</taxon>
        <taxon>Chaetothyriales</taxon>
        <taxon>Trichomeriaceae</taxon>
        <taxon>Lithohypha</taxon>
    </lineage>
</organism>
<keyword evidence="4" id="KW-1185">Reference proteome</keyword>
<feature type="transmembrane region" description="Helical" evidence="2">
    <location>
        <begin position="86"/>
        <end position="114"/>
    </location>
</feature>
<reference evidence="3 4" key="1">
    <citation type="submission" date="2023-08" db="EMBL/GenBank/DDBJ databases">
        <title>Black Yeasts Isolated from many extreme environments.</title>
        <authorList>
            <person name="Coleine C."/>
            <person name="Stajich J.E."/>
            <person name="Selbmann L."/>
        </authorList>
    </citation>
    <scope>NUCLEOTIDE SEQUENCE [LARGE SCALE GENOMIC DNA]</scope>
    <source>
        <strain evidence="3 4">CCFEE 5910</strain>
    </source>
</reference>
<name>A0AAN7Y657_9EURO</name>
<dbReference type="PANTHER" id="PTHR28077:SF1">
    <property type="entry name" value="INOSITOL PHOSPHORYLCERAMIDE SYNTHASE REGULATORY SUBUNIT KEI1"/>
    <property type="match status" value="1"/>
</dbReference>
<feature type="transmembrane region" description="Helical" evidence="2">
    <location>
        <begin position="55"/>
        <end position="74"/>
    </location>
</feature>
<dbReference type="GO" id="GO:0070916">
    <property type="term" value="C:inositol phosphoceramide synthase complex"/>
    <property type="evidence" value="ECO:0007669"/>
    <property type="project" value="TreeGrafter"/>
</dbReference>
<dbReference type="EMBL" id="JAVRRJ010000004">
    <property type="protein sequence ID" value="KAK5085499.1"/>
    <property type="molecule type" value="Genomic_DNA"/>
</dbReference>
<dbReference type="GO" id="GO:0006673">
    <property type="term" value="P:inositol phosphoceramide metabolic process"/>
    <property type="evidence" value="ECO:0007669"/>
    <property type="project" value="InterPro"/>
</dbReference>
<dbReference type="Pfam" id="PF08552">
    <property type="entry name" value="Kei1"/>
    <property type="match status" value="1"/>
</dbReference>